<keyword evidence="13 14" id="KW-0326">Glycosidase</keyword>
<dbReference type="GO" id="GO:0046872">
    <property type="term" value="F:metal ion binding"/>
    <property type="evidence" value="ECO:0007669"/>
    <property type="project" value="UniProtKB-UniRule"/>
</dbReference>
<dbReference type="GO" id="GO:0006298">
    <property type="term" value="P:mismatch repair"/>
    <property type="evidence" value="ECO:0007669"/>
    <property type="project" value="TreeGrafter"/>
</dbReference>
<dbReference type="InterPro" id="IPR011257">
    <property type="entry name" value="DNA_glycosylase"/>
</dbReference>
<dbReference type="GO" id="GO:0051539">
    <property type="term" value="F:4 iron, 4 sulfur cluster binding"/>
    <property type="evidence" value="ECO:0007669"/>
    <property type="project" value="UniProtKB-UniRule"/>
</dbReference>
<evidence type="ECO:0000256" key="4">
    <source>
        <dbReference type="ARBA" id="ARBA00012045"/>
    </source>
</evidence>
<evidence type="ECO:0000313" key="16">
    <source>
        <dbReference type="EMBL" id="HIZ15300.1"/>
    </source>
</evidence>
<feature type="domain" description="HhH-GPD" evidence="15">
    <location>
        <begin position="39"/>
        <end position="190"/>
    </location>
</feature>
<dbReference type="PANTHER" id="PTHR42944:SF1">
    <property type="entry name" value="ADENINE DNA GLYCOSYLASE"/>
    <property type="match status" value="1"/>
</dbReference>
<keyword evidence="7" id="KW-0479">Metal-binding</keyword>
<keyword evidence="6" id="KW-0004">4Fe-4S</keyword>
<comment type="catalytic activity">
    <reaction evidence="1 14">
        <text>Hydrolyzes free adenine bases from 7,8-dihydro-8-oxoguanine:adenine mismatched double-stranded DNA, leaving an apurinic site.</text>
        <dbReference type="EC" id="3.2.2.31"/>
    </reaction>
</comment>
<protein>
    <recommendedName>
        <fullName evidence="5 14">Adenine DNA glycosylase</fullName>
        <ecNumber evidence="4 14">3.2.2.31</ecNumber>
    </recommendedName>
</protein>
<dbReference type="GO" id="GO:0032357">
    <property type="term" value="F:oxidized purine DNA binding"/>
    <property type="evidence" value="ECO:0007669"/>
    <property type="project" value="TreeGrafter"/>
</dbReference>
<evidence type="ECO:0000256" key="13">
    <source>
        <dbReference type="ARBA" id="ARBA00023295"/>
    </source>
</evidence>
<dbReference type="InterPro" id="IPR003651">
    <property type="entry name" value="Endonuclease3_FeS-loop_motif"/>
</dbReference>
<dbReference type="Pfam" id="PF10576">
    <property type="entry name" value="EndIII_4Fe-2S"/>
    <property type="match status" value="1"/>
</dbReference>
<keyword evidence="11" id="KW-0411">Iron-sulfur</keyword>
<dbReference type="InterPro" id="IPR023170">
    <property type="entry name" value="HhH_base_excis_C"/>
</dbReference>
<accession>A0A9D2ILZ7</accession>
<sequence>MVRGHDISDRLIGWYTAVRRDLPWRETTDPYRIWLSEVILQQTRVAQGLDYYLRFVERFPDVQALARADEDEVLKLWQGLGYYSRARNLHTAAREVAERYGGRFPERYEEVRALRGVGDYTAAAICSIAYGQPRATVDGNVYRVLGRLFAIDEPIDTAQGRKLYAGLAQELLDGERPGLHNQAVMEFGALLCVPRKPDCDGCPVGDLCQARRLGRPESYPVRQGHVAPRTRYFHYLFLRCDGRTLLVRRGSGDIWHGLYEFPLIETEQACGFEAVAGGELFRQRMAGVAFTPAGSLVMPPHQLSHQTIRATFHELLVDRLPDWPGATVIGEEQLGDYAVARLTDRYLERRLGGA</sequence>
<evidence type="ECO:0000256" key="12">
    <source>
        <dbReference type="ARBA" id="ARBA00023204"/>
    </source>
</evidence>
<dbReference type="CDD" id="cd03431">
    <property type="entry name" value="NUDIX_DNA_Glycosylase_C-MutY"/>
    <property type="match status" value="1"/>
</dbReference>
<reference evidence="16" key="2">
    <citation type="submission" date="2021-04" db="EMBL/GenBank/DDBJ databases">
        <authorList>
            <person name="Gilroy R."/>
        </authorList>
    </citation>
    <scope>NUCLEOTIDE SEQUENCE</scope>
    <source>
        <strain evidence="16">ChiHjej11B10-19426</strain>
    </source>
</reference>
<gene>
    <name evidence="16" type="primary">mutY</name>
    <name evidence="16" type="ORF">H9816_05260</name>
</gene>
<comment type="caution">
    <text evidence="16">The sequence shown here is derived from an EMBL/GenBank/DDBJ whole genome shotgun (WGS) entry which is preliminary data.</text>
</comment>
<dbReference type="Pfam" id="PF00730">
    <property type="entry name" value="HhH-GPD"/>
    <property type="match status" value="1"/>
</dbReference>
<dbReference type="EC" id="3.2.2.31" evidence="4 14"/>
<comment type="similarity">
    <text evidence="3 14">Belongs to the Nth/MutY family.</text>
</comment>
<evidence type="ECO:0000259" key="15">
    <source>
        <dbReference type="SMART" id="SM00478"/>
    </source>
</evidence>
<dbReference type="Gene3D" id="1.10.340.30">
    <property type="entry name" value="Hypothetical protein, domain 2"/>
    <property type="match status" value="1"/>
</dbReference>
<evidence type="ECO:0000256" key="6">
    <source>
        <dbReference type="ARBA" id="ARBA00022485"/>
    </source>
</evidence>
<dbReference type="GO" id="GO:0000701">
    <property type="term" value="F:purine-specific mismatch base pair DNA N-glycosylase activity"/>
    <property type="evidence" value="ECO:0007669"/>
    <property type="project" value="UniProtKB-EC"/>
</dbReference>
<dbReference type="InterPro" id="IPR003265">
    <property type="entry name" value="HhH-GPD_domain"/>
</dbReference>
<evidence type="ECO:0000256" key="8">
    <source>
        <dbReference type="ARBA" id="ARBA00022763"/>
    </source>
</evidence>
<dbReference type="NCBIfam" id="TIGR01084">
    <property type="entry name" value="mutY"/>
    <property type="match status" value="1"/>
</dbReference>
<evidence type="ECO:0000256" key="11">
    <source>
        <dbReference type="ARBA" id="ARBA00023014"/>
    </source>
</evidence>
<comment type="cofactor">
    <cofactor evidence="14">
        <name>[4Fe-4S] cluster</name>
        <dbReference type="ChEBI" id="CHEBI:49883"/>
    </cofactor>
    <text evidence="14">Binds 1 [4Fe-4S] cluster.</text>
</comment>
<evidence type="ECO:0000256" key="10">
    <source>
        <dbReference type="ARBA" id="ARBA00023004"/>
    </source>
</evidence>
<dbReference type="InterPro" id="IPR029119">
    <property type="entry name" value="MutY_C"/>
</dbReference>
<evidence type="ECO:0000313" key="17">
    <source>
        <dbReference type="Proteomes" id="UP000824014"/>
    </source>
</evidence>
<keyword evidence="10 14" id="KW-0408">Iron</keyword>
<comment type="function">
    <text evidence="2">Adenine glycosylase active on G-A mispairs. MutY also corrects error-prone DNA synthesis past GO lesions which are due to the oxidatively damaged form of guanine: 7,8-dihydro-8-oxoguanine (8-oxo-dGTP).</text>
</comment>
<dbReference type="GO" id="GO:0034039">
    <property type="term" value="F:8-oxo-7,8-dihydroguanine DNA N-glycosylase activity"/>
    <property type="evidence" value="ECO:0007669"/>
    <property type="project" value="TreeGrafter"/>
</dbReference>
<dbReference type="CDD" id="cd00056">
    <property type="entry name" value="ENDO3c"/>
    <property type="match status" value="1"/>
</dbReference>
<dbReference type="Gene3D" id="3.90.79.10">
    <property type="entry name" value="Nucleoside Triphosphate Pyrophosphohydrolase"/>
    <property type="match status" value="1"/>
</dbReference>
<keyword evidence="8 14" id="KW-0227">DNA damage</keyword>
<dbReference type="EMBL" id="DXCC01000017">
    <property type="protein sequence ID" value="HIZ15300.1"/>
    <property type="molecule type" value="Genomic_DNA"/>
</dbReference>
<dbReference type="InterPro" id="IPR044298">
    <property type="entry name" value="MIG/MutY"/>
</dbReference>
<dbReference type="Gene3D" id="1.10.1670.10">
    <property type="entry name" value="Helix-hairpin-Helix base-excision DNA repair enzymes (C-terminal)"/>
    <property type="match status" value="1"/>
</dbReference>
<dbReference type="SMART" id="SM00478">
    <property type="entry name" value="ENDO3c"/>
    <property type="match status" value="1"/>
</dbReference>
<dbReference type="FunFam" id="1.10.340.30:FF:000010">
    <property type="entry name" value="Adenine DNA glycosylase"/>
    <property type="match status" value="1"/>
</dbReference>
<dbReference type="GO" id="GO:0035485">
    <property type="term" value="F:adenine/guanine mispair binding"/>
    <property type="evidence" value="ECO:0007669"/>
    <property type="project" value="TreeGrafter"/>
</dbReference>
<name>A0A9D2ILZ7_9BACT</name>
<reference evidence="16" key="1">
    <citation type="journal article" date="2021" name="PeerJ">
        <title>Extensive microbial diversity within the chicken gut microbiome revealed by metagenomics and culture.</title>
        <authorList>
            <person name="Gilroy R."/>
            <person name="Ravi A."/>
            <person name="Getino M."/>
            <person name="Pursley I."/>
            <person name="Horton D.L."/>
            <person name="Alikhan N.F."/>
            <person name="Baker D."/>
            <person name="Gharbi K."/>
            <person name="Hall N."/>
            <person name="Watson M."/>
            <person name="Adriaenssens E.M."/>
            <person name="Foster-Nyarko E."/>
            <person name="Jarju S."/>
            <person name="Secka A."/>
            <person name="Antonio M."/>
            <person name="Oren A."/>
            <person name="Chaudhuri R.R."/>
            <person name="La Ragione R."/>
            <person name="Hildebrand F."/>
            <person name="Pallen M.J."/>
        </authorList>
    </citation>
    <scope>NUCLEOTIDE SEQUENCE</scope>
    <source>
        <strain evidence="16">ChiHjej11B10-19426</strain>
    </source>
</reference>
<evidence type="ECO:0000256" key="5">
    <source>
        <dbReference type="ARBA" id="ARBA00022023"/>
    </source>
</evidence>
<dbReference type="InterPro" id="IPR005760">
    <property type="entry name" value="A/G_AdeGlyc_MutY"/>
</dbReference>
<evidence type="ECO:0000256" key="7">
    <source>
        <dbReference type="ARBA" id="ARBA00022723"/>
    </source>
</evidence>
<evidence type="ECO:0000256" key="14">
    <source>
        <dbReference type="RuleBase" id="RU365096"/>
    </source>
</evidence>
<organism evidence="16 17">
    <name type="scientific">Candidatus Tidjanibacter faecipullorum</name>
    <dbReference type="NCBI Taxonomy" id="2838766"/>
    <lineage>
        <taxon>Bacteria</taxon>
        <taxon>Pseudomonadati</taxon>
        <taxon>Bacteroidota</taxon>
        <taxon>Bacteroidia</taxon>
        <taxon>Bacteroidales</taxon>
        <taxon>Rikenellaceae</taxon>
        <taxon>Tidjanibacter</taxon>
    </lineage>
</organism>
<keyword evidence="12" id="KW-0234">DNA repair</keyword>
<evidence type="ECO:0000256" key="9">
    <source>
        <dbReference type="ARBA" id="ARBA00022801"/>
    </source>
</evidence>
<proteinExistence type="inferred from homology"/>
<dbReference type="SUPFAM" id="SSF55811">
    <property type="entry name" value="Nudix"/>
    <property type="match status" value="1"/>
</dbReference>
<dbReference type="AlphaFoldDB" id="A0A9D2ILZ7"/>
<dbReference type="SUPFAM" id="SSF48150">
    <property type="entry name" value="DNA-glycosylase"/>
    <property type="match status" value="1"/>
</dbReference>
<dbReference type="Pfam" id="PF14815">
    <property type="entry name" value="NUDIX_4"/>
    <property type="match status" value="1"/>
</dbReference>
<evidence type="ECO:0000256" key="1">
    <source>
        <dbReference type="ARBA" id="ARBA00000843"/>
    </source>
</evidence>
<dbReference type="InterPro" id="IPR015797">
    <property type="entry name" value="NUDIX_hydrolase-like_dom_sf"/>
</dbReference>
<keyword evidence="9" id="KW-0378">Hydrolase</keyword>
<dbReference type="Proteomes" id="UP000824014">
    <property type="component" value="Unassembled WGS sequence"/>
</dbReference>
<evidence type="ECO:0000256" key="2">
    <source>
        <dbReference type="ARBA" id="ARBA00002933"/>
    </source>
</evidence>
<evidence type="ECO:0000256" key="3">
    <source>
        <dbReference type="ARBA" id="ARBA00008343"/>
    </source>
</evidence>
<dbReference type="PANTHER" id="PTHR42944">
    <property type="entry name" value="ADENINE DNA GLYCOSYLASE"/>
    <property type="match status" value="1"/>
</dbReference>
<dbReference type="GO" id="GO:0006284">
    <property type="term" value="P:base-excision repair"/>
    <property type="evidence" value="ECO:0007669"/>
    <property type="project" value="UniProtKB-UniRule"/>
</dbReference>